<keyword evidence="1" id="KW-1133">Transmembrane helix</keyword>
<evidence type="ECO:0000313" key="3">
    <source>
        <dbReference type="Proteomes" id="UP000032534"/>
    </source>
</evidence>
<dbReference type="AlphaFoldDB" id="A0A0D7WUY8"/>
<comment type="caution">
    <text evidence="2">The sequence shown here is derived from an EMBL/GenBank/DDBJ whole genome shotgun (WGS) entry which is preliminary data.</text>
</comment>
<dbReference type="EMBL" id="JTHP01000085">
    <property type="protein sequence ID" value="KJD42789.1"/>
    <property type="molecule type" value="Genomic_DNA"/>
</dbReference>
<keyword evidence="1" id="KW-0472">Membrane</keyword>
<protein>
    <submittedName>
        <fullName evidence="2">Uncharacterized protein</fullName>
    </submittedName>
</protein>
<feature type="transmembrane region" description="Helical" evidence="1">
    <location>
        <begin position="54"/>
        <end position="75"/>
    </location>
</feature>
<reference evidence="2 3" key="1">
    <citation type="submission" date="2014-11" db="EMBL/GenBank/DDBJ databases">
        <title>Draft Genome Sequences of Paenibacillus polymyxa NRRL B-30509 and Paenibacillus terrae NRRL B-30644, Strains from a Poultry Environment that Produce Tridecaptin A and Paenicidins.</title>
        <authorList>
            <person name="van Belkum M.J."/>
            <person name="Lohans C.T."/>
            <person name="Vederas J.C."/>
        </authorList>
    </citation>
    <scope>NUCLEOTIDE SEQUENCE [LARGE SCALE GENOMIC DNA]</scope>
    <source>
        <strain evidence="2 3">NRRL B-30644</strain>
    </source>
</reference>
<dbReference type="Proteomes" id="UP000032534">
    <property type="component" value="Unassembled WGS sequence"/>
</dbReference>
<proteinExistence type="predicted"/>
<dbReference type="PATRIC" id="fig|159743.3.peg.5813"/>
<evidence type="ECO:0000313" key="2">
    <source>
        <dbReference type="EMBL" id="KJD42789.1"/>
    </source>
</evidence>
<gene>
    <name evidence="2" type="ORF">QD47_26210</name>
</gene>
<feature type="transmembrane region" description="Helical" evidence="1">
    <location>
        <begin position="87"/>
        <end position="103"/>
    </location>
</feature>
<feature type="transmembrane region" description="Helical" evidence="1">
    <location>
        <begin position="7"/>
        <end position="34"/>
    </location>
</feature>
<sequence length="104" mass="11969">MNKIYLYLSFLIHFILASLLPYQIVMVSTCIYYIGFFMGKYSAPDLIGEENLFAIILFITLLFVSMSAFLLIFSYGTLFKKAGVKKSIFCTVNLTIFLFVCLFH</sequence>
<keyword evidence="3" id="KW-1185">Reference proteome</keyword>
<organism evidence="2 3">
    <name type="scientific">Paenibacillus terrae</name>
    <dbReference type="NCBI Taxonomy" id="159743"/>
    <lineage>
        <taxon>Bacteria</taxon>
        <taxon>Bacillati</taxon>
        <taxon>Bacillota</taxon>
        <taxon>Bacilli</taxon>
        <taxon>Bacillales</taxon>
        <taxon>Paenibacillaceae</taxon>
        <taxon>Paenibacillus</taxon>
    </lineage>
</organism>
<evidence type="ECO:0000256" key="1">
    <source>
        <dbReference type="SAM" id="Phobius"/>
    </source>
</evidence>
<accession>A0A0D7WUY8</accession>
<name>A0A0D7WUY8_9BACL</name>
<keyword evidence="1" id="KW-0812">Transmembrane</keyword>